<dbReference type="Gene3D" id="3.10.105.10">
    <property type="entry name" value="Dipeptide-binding Protein, Domain 3"/>
    <property type="match status" value="1"/>
</dbReference>
<evidence type="ECO:0000313" key="7">
    <source>
        <dbReference type="Proteomes" id="UP000652760"/>
    </source>
</evidence>
<name>A0ABS1F5I5_9PROT</name>
<dbReference type="InterPro" id="IPR000914">
    <property type="entry name" value="SBP_5_dom"/>
</dbReference>
<comment type="caution">
    <text evidence="6">The sequence shown here is derived from an EMBL/GenBank/DDBJ whole genome shotgun (WGS) entry which is preliminary data.</text>
</comment>
<gene>
    <name evidence="6" type="ORF">JHL17_14745</name>
</gene>
<dbReference type="PIRSF" id="PIRSF002741">
    <property type="entry name" value="MppA"/>
    <property type="match status" value="1"/>
</dbReference>
<protein>
    <submittedName>
        <fullName evidence="6">ABC transporter substrate-binding protein</fullName>
    </submittedName>
</protein>
<keyword evidence="3 4" id="KW-0732">Signal</keyword>
<dbReference type="RefSeq" id="WP_200194237.1">
    <property type="nucleotide sequence ID" value="NZ_JAENHM010000044.1"/>
</dbReference>
<evidence type="ECO:0000256" key="1">
    <source>
        <dbReference type="ARBA" id="ARBA00004418"/>
    </source>
</evidence>
<evidence type="ECO:0000313" key="6">
    <source>
        <dbReference type="EMBL" id="MBK1838675.1"/>
    </source>
</evidence>
<organism evidence="6 7">
    <name type="scientific">Azospirillum endophyticum</name>
    <dbReference type="NCBI Taxonomy" id="2800326"/>
    <lineage>
        <taxon>Bacteria</taxon>
        <taxon>Pseudomonadati</taxon>
        <taxon>Pseudomonadota</taxon>
        <taxon>Alphaproteobacteria</taxon>
        <taxon>Rhodospirillales</taxon>
        <taxon>Azospirillaceae</taxon>
        <taxon>Azospirillum</taxon>
    </lineage>
</organism>
<dbReference type="PANTHER" id="PTHR30290">
    <property type="entry name" value="PERIPLASMIC BINDING COMPONENT OF ABC TRANSPORTER"/>
    <property type="match status" value="1"/>
</dbReference>
<dbReference type="PANTHER" id="PTHR30290:SF38">
    <property type="entry name" value="D,D-DIPEPTIDE-BINDING PERIPLASMIC PROTEIN DDPA-RELATED"/>
    <property type="match status" value="1"/>
</dbReference>
<comment type="subcellular location">
    <subcellularLocation>
        <location evidence="1">Periplasm</location>
    </subcellularLocation>
</comment>
<evidence type="ECO:0000256" key="4">
    <source>
        <dbReference type="SAM" id="SignalP"/>
    </source>
</evidence>
<evidence type="ECO:0000256" key="3">
    <source>
        <dbReference type="ARBA" id="ARBA00022729"/>
    </source>
</evidence>
<reference evidence="7" key="1">
    <citation type="submission" date="2021-01" db="EMBL/GenBank/DDBJ databases">
        <title>Genome public.</title>
        <authorList>
            <person name="Liu C."/>
            <person name="Sun Q."/>
        </authorList>
    </citation>
    <scope>NUCLEOTIDE SEQUENCE [LARGE SCALE GENOMIC DNA]</scope>
    <source>
        <strain evidence="7">YIM B02556</strain>
    </source>
</reference>
<dbReference type="InterPro" id="IPR039424">
    <property type="entry name" value="SBP_5"/>
</dbReference>
<dbReference type="SUPFAM" id="SSF53850">
    <property type="entry name" value="Periplasmic binding protein-like II"/>
    <property type="match status" value="1"/>
</dbReference>
<feature type="signal peptide" evidence="4">
    <location>
        <begin position="1"/>
        <end position="35"/>
    </location>
</feature>
<evidence type="ECO:0000259" key="5">
    <source>
        <dbReference type="Pfam" id="PF00496"/>
    </source>
</evidence>
<dbReference type="InterPro" id="IPR030678">
    <property type="entry name" value="Peptide/Ni-bd"/>
</dbReference>
<keyword evidence="7" id="KW-1185">Reference proteome</keyword>
<dbReference type="EMBL" id="JAENHM010000044">
    <property type="protein sequence ID" value="MBK1838675.1"/>
    <property type="molecule type" value="Genomic_DNA"/>
</dbReference>
<proteinExistence type="inferred from homology"/>
<sequence>MPTAHRPFPLKRAILGACAALPLLTAGTFAAAAFAADAPPVTLRMVPQADLKILDPMFTTNYVTRNFGYLVYDTLFGQDSHGVAKPQMVERYSRSEDGLTWHFTLRPGLAFHDGSPVRAADCVASLRRWAARDNYGRAMTAAGAEWRVDDAEDGGRNFTLTLKKPFGLVLEALSKVSGMIPVIMPEKLAEQSPSQPVTEVDGSGPYMFKRDEWVPGSKVVFVRNPHYAGRTDDPDFLSGNRTGRIDRIEWIYLPDANSATAALTTGEVDMLELVPPDYIGPLRADGDVRVVEGGAYQANLIVNQLHPPFDNPKIRQAVLHAVNQEAVVAAMGYPPDLRLAHCASFFICGGANDTAAGSEPYRKPDPALAKRLLDEAGYKGEPVVVLLPTDYASLNAAALVAIQTLKSIGMTVTVQSMDWATLVARRAKKDPPASGGWSVYVTQAATFDANSPINNFMLGAACGNGMPGWPCDEALDGLRADWIRAGTPEERRARLDGFQERAYQVVPYVPLGQFSAAFAIRKDVKHADRLWGDVPQLWMLDKAAGAP</sequence>
<dbReference type="Proteomes" id="UP000652760">
    <property type="component" value="Unassembled WGS sequence"/>
</dbReference>
<feature type="domain" description="Solute-binding protein family 5" evidence="5">
    <location>
        <begin position="85"/>
        <end position="439"/>
    </location>
</feature>
<dbReference type="Gene3D" id="3.40.190.10">
    <property type="entry name" value="Periplasmic binding protein-like II"/>
    <property type="match status" value="1"/>
</dbReference>
<dbReference type="CDD" id="cd08502">
    <property type="entry name" value="PBP2_NikA_DppA_OppA_like_16"/>
    <property type="match status" value="1"/>
</dbReference>
<feature type="chain" id="PRO_5045991328" evidence="4">
    <location>
        <begin position="36"/>
        <end position="547"/>
    </location>
</feature>
<dbReference type="Pfam" id="PF00496">
    <property type="entry name" value="SBP_bac_5"/>
    <property type="match status" value="1"/>
</dbReference>
<evidence type="ECO:0000256" key="2">
    <source>
        <dbReference type="ARBA" id="ARBA00005695"/>
    </source>
</evidence>
<accession>A0ABS1F5I5</accession>
<comment type="similarity">
    <text evidence="2">Belongs to the bacterial solute-binding protein 5 family.</text>
</comment>